<evidence type="ECO:0000313" key="1">
    <source>
        <dbReference type="EMBL" id="MBW0503061.1"/>
    </source>
</evidence>
<keyword evidence="2" id="KW-1185">Reference proteome</keyword>
<dbReference type="EMBL" id="AVOT02017162">
    <property type="protein sequence ID" value="MBW0503061.1"/>
    <property type="molecule type" value="Genomic_DNA"/>
</dbReference>
<organism evidence="1 2">
    <name type="scientific">Austropuccinia psidii MF-1</name>
    <dbReference type="NCBI Taxonomy" id="1389203"/>
    <lineage>
        <taxon>Eukaryota</taxon>
        <taxon>Fungi</taxon>
        <taxon>Dikarya</taxon>
        <taxon>Basidiomycota</taxon>
        <taxon>Pucciniomycotina</taxon>
        <taxon>Pucciniomycetes</taxon>
        <taxon>Pucciniales</taxon>
        <taxon>Sphaerophragmiaceae</taxon>
        <taxon>Austropuccinia</taxon>
    </lineage>
</organism>
<reference evidence="1" key="1">
    <citation type="submission" date="2021-03" db="EMBL/GenBank/DDBJ databases">
        <title>Draft genome sequence of rust myrtle Austropuccinia psidii MF-1, a brazilian biotype.</title>
        <authorList>
            <person name="Quecine M.C."/>
            <person name="Pachon D.M.R."/>
            <person name="Bonatelli M.L."/>
            <person name="Correr F.H."/>
            <person name="Franceschini L.M."/>
            <person name="Leite T.F."/>
            <person name="Margarido G.R.A."/>
            <person name="Almeida C.A."/>
            <person name="Ferrarezi J.A."/>
            <person name="Labate C.A."/>
        </authorList>
    </citation>
    <scope>NUCLEOTIDE SEQUENCE</scope>
    <source>
        <strain evidence="1">MF-1</strain>
    </source>
</reference>
<name>A0A9Q3DM89_9BASI</name>
<sequence>MESSRTSTSSQRLSGTFDTLIDSPEADITAIPVVRPESFTEVNHRDIPVSVQELVYGGKAEGVGLLQSLLIGTMENYLQMKKLMGPEKTEELLRGWKTMS</sequence>
<accession>A0A9Q3DM89</accession>
<dbReference type="AlphaFoldDB" id="A0A9Q3DM89"/>
<evidence type="ECO:0000313" key="2">
    <source>
        <dbReference type="Proteomes" id="UP000765509"/>
    </source>
</evidence>
<gene>
    <name evidence="1" type="ORF">O181_042776</name>
</gene>
<proteinExistence type="predicted"/>
<protein>
    <submittedName>
        <fullName evidence="1">Uncharacterized protein</fullName>
    </submittedName>
</protein>
<comment type="caution">
    <text evidence="1">The sequence shown here is derived from an EMBL/GenBank/DDBJ whole genome shotgun (WGS) entry which is preliminary data.</text>
</comment>
<dbReference type="Proteomes" id="UP000765509">
    <property type="component" value="Unassembled WGS sequence"/>
</dbReference>